<evidence type="ECO:0000313" key="3">
    <source>
        <dbReference type="EMBL" id="QCC44002.1"/>
    </source>
</evidence>
<accession>A0A4D6GUI6</accession>
<dbReference type="SUPFAM" id="SSF55347">
    <property type="entry name" value="Glyceraldehyde-3-phosphate dehydrogenase-like, C-terminal domain"/>
    <property type="match status" value="1"/>
</dbReference>
<evidence type="ECO:0000313" key="4">
    <source>
        <dbReference type="Proteomes" id="UP000296216"/>
    </source>
</evidence>
<protein>
    <submittedName>
        <fullName evidence="3">GFO family oxidoreductase</fullName>
    </submittedName>
</protein>
<dbReference type="EMBL" id="CP038631">
    <property type="protein sequence ID" value="QCC44002.1"/>
    <property type="molecule type" value="Genomic_DNA"/>
</dbReference>
<organism evidence="3 4">
    <name type="scientific">Halobacterium salinarum (strain ATCC 33171 / DSM 3754 / JCM 8978 / NBRC 102687 / NCIMB 764 / 91-R6)</name>
    <dbReference type="NCBI Taxonomy" id="2597657"/>
    <lineage>
        <taxon>Archaea</taxon>
        <taxon>Methanobacteriati</taxon>
        <taxon>Methanobacteriota</taxon>
        <taxon>Stenosarchaea group</taxon>
        <taxon>Halobacteria</taxon>
        <taxon>Halobacteriales</taxon>
        <taxon>Halobacteriaceae</taxon>
        <taxon>Halobacterium</taxon>
    </lineage>
</organism>
<name>A0A4D6GUI6_HALS9</name>
<dbReference type="GeneID" id="39854139"/>
<dbReference type="Proteomes" id="UP000296216">
    <property type="component" value="Chromosome"/>
</dbReference>
<sequence>MSRQQETLNTGVIGTGSMGRHHARVYSEIPESSLSGIYDVDDEQAAQVAAENGTKPRGLEELLTRVDAVSIAVPTIHHYEIAKQCIEHGVHVLVEKPFVDEQQQGEELIELAEENDVQIQVGHIERFNPAVVALKDIIPDIDIISVKAERLGPPLDRTMNDSVVKDLMIHDIDILLWLIDENVSSVSALDSDEAYTTANFEFEDGSIGSLTASRVTQRKVRTLTITTHSCRIDVDYIDQSVEVYRHSLPEYIEENGDVRYRHESIVERPMVENEEPLKSELSSFIDSVRSNETPEVSGRDGLRAVEYVNKIEKMANSEDNSK</sequence>
<dbReference type="PANTHER" id="PTHR43377:SF1">
    <property type="entry name" value="BILIVERDIN REDUCTASE A"/>
    <property type="match status" value="1"/>
</dbReference>
<gene>
    <name evidence="3" type="ORF">HBSAL_01330</name>
</gene>
<dbReference type="InterPro" id="IPR051450">
    <property type="entry name" value="Gfo/Idh/MocA_Oxidoreductases"/>
</dbReference>
<dbReference type="RefSeq" id="WP_136361052.1">
    <property type="nucleotide sequence ID" value="NZ_VRYN01000002.1"/>
</dbReference>
<evidence type="ECO:0000259" key="2">
    <source>
        <dbReference type="Pfam" id="PF22725"/>
    </source>
</evidence>
<dbReference type="AlphaFoldDB" id="A0A4D6GUI6"/>
<feature type="domain" description="Gfo/Idh/MocA-like oxidoreductase N-terminal" evidence="1">
    <location>
        <begin position="9"/>
        <end position="123"/>
    </location>
</feature>
<dbReference type="Pfam" id="PF22725">
    <property type="entry name" value="GFO_IDH_MocA_C3"/>
    <property type="match status" value="1"/>
</dbReference>
<dbReference type="SUPFAM" id="SSF51735">
    <property type="entry name" value="NAD(P)-binding Rossmann-fold domains"/>
    <property type="match status" value="1"/>
</dbReference>
<dbReference type="Gene3D" id="3.30.360.10">
    <property type="entry name" value="Dihydrodipicolinate Reductase, domain 2"/>
    <property type="match status" value="1"/>
</dbReference>
<dbReference type="InterPro" id="IPR055170">
    <property type="entry name" value="GFO_IDH_MocA-like_dom"/>
</dbReference>
<reference evidence="3 4" key="1">
    <citation type="journal article" date="2019" name="Microbiol. Resour. Announc.">
        <title>The Genome Sequence of the Halobacterium salinarum Type Strain Is Closely Related to That of Laboratory Strains NRC-1 and R1.</title>
        <authorList>
            <person name="Pfeiffer F."/>
            <person name="Marchfelder A."/>
            <person name="Habermann B."/>
            <person name="Dyall-Smith M.L."/>
        </authorList>
    </citation>
    <scope>NUCLEOTIDE SEQUENCE [LARGE SCALE GENOMIC DNA]</scope>
    <source>
        <strain evidence="4">ATCC 33171 / DSM 3754 / JCM 8978 / NBRC 102687 / NCIMB 764 / 91-R6</strain>
    </source>
</reference>
<dbReference type="InterPro" id="IPR036291">
    <property type="entry name" value="NAD(P)-bd_dom_sf"/>
</dbReference>
<proteinExistence type="predicted"/>
<dbReference type="Gene3D" id="3.40.50.720">
    <property type="entry name" value="NAD(P)-binding Rossmann-like Domain"/>
    <property type="match status" value="1"/>
</dbReference>
<dbReference type="InterPro" id="IPR000683">
    <property type="entry name" value="Gfo/Idh/MocA-like_OxRdtase_N"/>
</dbReference>
<dbReference type="Pfam" id="PF01408">
    <property type="entry name" value="GFO_IDH_MocA"/>
    <property type="match status" value="1"/>
</dbReference>
<dbReference type="PANTHER" id="PTHR43377">
    <property type="entry name" value="BILIVERDIN REDUCTASE A"/>
    <property type="match status" value="1"/>
</dbReference>
<feature type="domain" description="GFO/IDH/MocA-like oxidoreductase" evidence="2">
    <location>
        <begin position="160"/>
        <end position="225"/>
    </location>
</feature>
<dbReference type="GO" id="GO:0000166">
    <property type="term" value="F:nucleotide binding"/>
    <property type="evidence" value="ECO:0007669"/>
    <property type="project" value="InterPro"/>
</dbReference>
<evidence type="ECO:0000259" key="1">
    <source>
        <dbReference type="Pfam" id="PF01408"/>
    </source>
</evidence>